<dbReference type="Proteomes" id="UP000270343">
    <property type="component" value="Unassembled WGS sequence"/>
</dbReference>
<reference evidence="2 3" key="1">
    <citation type="journal article" date="2015" name="Antonie Van Leeuwenhoek">
        <title>Streptomyces klenkii sp. nov., isolated from deep marine sediment.</title>
        <authorList>
            <person name="Veyisoglu A."/>
            <person name="Sahin N."/>
        </authorList>
    </citation>
    <scope>NUCLEOTIDE SEQUENCE [LARGE SCALE GENOMIC DNA]</scope>
    <source>
        <strain evidence="2 3">KCTC 29202</strain>
    </source>
</reference>
<organism evidence="2 3">
    <name type="scientific">Streptomyces klenkii</name>
    <dbReference type="NCBI Taxonomy" id="1420899"/>
    <lineage>
        <taxon>Bacteria</taxon>
        <taxon>Bacillati</taxon>
        <taxon>Actinomycetota</taxon>
        <taxon>Actinomycetes</taxon>
        <taxon>Kitasatosporales</taxon>
        <taxon>Streptomycetaceae</taxon>
        <taxon>Streptomyces</taxon>
    </lineage>
</organism>
<comment type="caution">
    <text evidence="2">The sequence shown here is derived from an EMBL/GenBank/DDBJ whole genome shotgun (WGS) entry which is preliminary data.</text>
</comment>
<feature type="region of interest" description="Disordered" evidence="1">
    <location>
        <begin position="1"/>
        <end position="33"/>
    </location>
</feature>
<protein>
    <submittedName>
        <fullName evidence="2">Uncharacterized protein</fullName>
    </submittedName>
</protein>
<evidence type="ECO:0000313" key="2">
    <source>
        <dbReference type="EMBL" id="RKN64951.1"/>
    </source>
</evidence>
<evidence type="ECO:0000256" key="1">
    <source>
        <dbReference type="SAM" id="MobiDB-lite"/>
    </source>
</evidence>
<evidence type="ECO:0000313" key="3">
    <source>
        <dbReference type="Proteomes" id="UP000270343"/>
    </source>
</evidence>
<gene>
    <name evidence="2" type="ORF">D7231_27045</name>
</gene>
<sequence length="93" mass="9354">MVDRRCGGGDLLRGESCGPAPAATAPGAPGAVSATAAPAFSRGEDTTEYTVAFSLTDGSPVAPALDYRALLQEHGQLGSLKRKMAAVPANVNP</sequence>
<proteinExistence type="predicted"/>
<dbReference type="OrthoDB" id="3222930at2"/>
<accession>A0A3B0AXF1</accession>
<dbReference type="AlphaFoldDB" id="A0A3B0AXF1"/>
<name>A0A3B0AXF1_9ACTN</name>
<feature type="compositionally biased region" description="Low complexity" evidence="1">
    <location>
        <begin position="18"/>
        <end position="33"/>
    </location>
</feature>
<keyword evidence="3" id="KW-1185">Reference proteome</keyword>
<dbReference type="RefSeq" id="WP_120758176.1">
    <property type="nucleotide sequence ID" value="NZ_RBAM01000013.1"/>
</dbReference>
<dbReference type="EMBL" id="RBAM01000013">
    <property type="protein sequence ID" value="RKN64951.1"/>
    <property type="molecule type" value="Genomic_DNA"/>
</dbReference>